<gene>
    <name evidence="2" type="ORF">CSHISOI_02553</name>
</gene>
<dbReference type="Proteomes" id="UP000326340">
    <property type="component" value="Unassembled WGS sequence"/>
</dbReference>
<feature type="region of interest" description="Disordered" evidence="1">
    <location>
        <begin position="1"/>
        <end position="22"/>
    </location>
</feature>
<keyword evidence="3" id="KW-1185">Reference proteome</keyword>
<dbReference type="EMBL" id="PUHP01000134">
    <property type="protein sequence ID" value="TQN72908.1"/>
    <property type="molecule type" value="Genomic_DNA"/>
</dbReference>
<reference evidence="2 3" key="1">
    <citation type="journal article" date="2019" name="Sci. Rep.">
        <title>Colletotrichum shisoi sp. nov., an anthracnose pathogen of Perilla frutescens in Japan: molecular phylogenetic, morphological and genomic evidence.</title>
        <authorList>
            <person name="Gan P."/>
            <person name="Tsushima A."/>
            <person name="Hiroyama R."/>
            <person name="Narusaka M."/>
            <person name="Takano Y."/>
            <person name="Narusaka Y."/>
            <person name="Kawaradani M."/>
            <person name="Damm U."/>
            <person name="Shirasu K."/>
        </authorList>
    </citation>
    <scope>NUCLEOTIDE SEQUENCE [LARGE SCALE GENOMIC DNA]</scope>
    <source>
        <strain evidence="2 3">PG-2018a</strain>
    </source>
</reference>
<evidence type="ECO:0000313" key="2">
    <source>
        <dbReference type="EMBL" id="TQN72908.1"/>
    </source>
</evidence>
<name>A0A5Q4C0R1_9PEZI</name>
<accession>A0A5Q4C0R1</accession>
<organism evidence="2 3">
    <name type="scientific">Colletotrichum shisoi</name>
    <dbReference type="NCBI Taxonomy" id="2078593"/>
    <lineage>
        <taxon>Eukaryota</taxon>
        <taxon>Fungi</taxon>
        <taxon>Dikarya</taxon>
        <taxon>Ascomycota</taxon>
        <taxon>Pezizomycotina</taxon>
        <taxon>Sordariomycetes</taxon>
        <taxon>Hypocreomycetidae</taxon>
        <taxon>Glomerellales</taxon>
        <taxon>Glomerellaceae</taxon>
        <taxon>Colletotrichum</taxon>
        <taxon>Colletotrichum destructivum species complex</taxon>
    </lineage>
</organism>
<proteinExistence type="predicted"/>
<evidence type="ECO:0000313" key="3">
    <source>
        <dbReference type="Proteomes" id="UP000326340"/>
    </source>
</evidence>
<evidence type="ECO:0000256" key="1">
    <source>
        <dbReference type="SAM" id="MobiDB-lite"/>
    </source>
</evidence>
<dbReference type="AlphaFoldDB" id="A0A5Q4C0R1"/>
<feature type="compositionally biased region" description="Basic and acidic residues" evidence="1">
    <location>
        <begin position="1"/>
        <end position="15"/>
    </location>
</feature>
<sequence length="127" mass="14266">MAGLVKAEEARDGRGTRKTQRPCRLHDGRSVQNTEVICGTPSTSRLAELVLFAPDGVGVASAVFCIVHIGLGLDVGCLDEEEDEEEEEDGWTYGRSAAGVKRESSEMRRSMRVNLRDWRWRRWEVSE</sequence>
<comment type="caution">
    <text evidence="2">The sequence shown here is derived from an EMBL/GenBank/DDBJ whole genome shotgun (WGS) entry which is preliminary data.</text>
</comment>
<protein>
    <submittedName>
        <fullName evidence="2">Uncharacterized protein</fullName>
    </submittedName>
</protein>